<protein>
    <submittedName>
        <fullName evidence="1">Uncharacterized protein</fullName>
    </submittedName>
</protein>
<proteinExistence type="predicted"/>
<sequence>MSTFRAVVDINWSHGTGAPGANVFHGRTTGTLGSADEEDALLLDLKAFYTAMAAFATSDTRFSFSGEIMGLGDDAGDSRVIDPWTVQGGGGSPALSTALQVAVSWRTGSGGRSGRGRTFFGPLSALAGTADGLPTAVVVGDLQTAATNLIEAGAGRLDGAWGVYSPQDNVIRDFTGASVKRQFAVLKSRRD</sequence>
<reference evidence="1" key="2">
    <citation type="submission" date="2015-07" db="EMBL/GenBank/DDBJ databases">
        <title>Plasmids, circular viruses and viroids from rat gut.</title>
        <authorList>
            <person name="Jorgensen T.J."/>
            <person name="Hansen M.A."/>
            <person name="Xu Z."/>
            <person name="Tabak M.A."/>
            <person name="Sorensen S.J."/>
            <person name="Hansen L.H."/>
        </authorList>
    </citation>
    <scope>NUCLEOTIDE SEQUENCE</scope>
    <source>
        <strain evidence="1">RGFK1464</strain>
    </source>
</reference>
<reference evidence="1" key="1">
    <citation type="submission" date="2015-06" db="EMBL/GenBank/DDBJ databases">
        <authorList>
            <person name="Joergensen T."/>
        </authorList>
    </citation>
    <scope>NUCLEOTIDE SEQUENCE</scope>
    <source>
        <strain evidence="1">RGFK1464</strain>
    </source>
</reference>
<dbReference type="EMBL" id="LN854005">
    <property type="protein sequence ID" value="CRY97284.1"/>
    <property type="molecule type" value="Genomic_DNA"/>
</dbReference>
<accession>A0A0H5Q7C4</accession>
<dbReference type="AlphaFoldDB" id="A0A0H5Q7C4"/>
<organism evidence="1">
    <name type="scientific">uncultured prokaryote</name>
    <dbReference type="NCBI Taxonomy" id="198431"/>
    <lineage>
        <taxon>unclassified sequences</taxon>
        <taxon>environmental samples</taxon>
    </lineage>
</organism>
<evidence type="ECO:0000313" key="1">
    <source>
        <dbReference type="EMBL" id="CRY97284.1"/>
    </source>
</evidence>
<name>A0A0H5Q7C4_9ZZZZ</name>